<organism evidence="2 3">
    <name type="scientific">Actinomadura miaoliensis</name>
    <dbReference type="NCBI Taxonomy" id="430685"/>
    <lineage>
        <taxon>Bacteria</taxon>
        <taxon>Bacillati</taxon>
        <taxon>Actinomycetota</taxon>
        <taxon>Actinomycetes</taxon>
        <taxon>Streptosporangiales</taxon>
        <taxon>Thermomonosporaceae</taxon>
        <taxon>Actinomadura</taxon>
    </lineage>
</organism>
<gene>
    <name evidence="2" type="ORF">GCM10022214_51050</name>
</gene>
<name>A0ABP7WAN9_9ACTN</name>
<evidence type="ECO:0000313" key="2">
    <source>
        <dbReference type="EMBL" id="GAA4084905.1"/>
    </source>
</evidence>
<dbReference type="Proteomes" id="UP001500683">
    <property type="component" value="Unassembled WGS sequence"/>
</dbReference>
<feature type="region of interest" description="Disordered" evidence="1">
    <location>
        <begin position="32"/>
        <end position="100"/>
    </location>
</feature>
<reference evidence="3" key="1">
    <citation type="journal article" date="2019" name="Int. J. Syst. Evol. Microbiol.">
        <title>The Global Catalogue of Microorganisms (GCM) 10K type strain sequencing project: providing services to taxonomists for standard genome sequencing and annotation.</title>
        <authorList>
            <consortium name="The Broad Institute Genomics Platform"/>
            <consortium name="The Broad Institute Genome Sequencing Center for Infectious Disease"/>
            <person name="Wu L."/>
            <person name="Ma J."/>
        </authorList>
    </citation>
    <scope>NUCLEOTIDE SEQUENCE [LARGE SCALE GENOMIC DNA]</scope>
    <source>
        <strain evidence="3">JCM 16702</strain>
    </source>
</reference>
<dbReference type="EMBL" id="BAAAZG010000038">
    <property type="protein sequence ID" value="GAA4084905.1"/>
    <property type="molecule type" value="Genomic_DNA"/>
</dbReference>
<sequence>MGNAWQFLMGYRYAVFNQATQALGGAVNMQCFDLTTPRPDHTPTSSAPRRAANRPDEAPRRSHHRGTGCPSKNRGPCDGVGASAVRWPRAVMRGAGRPPS</sequence>
<protein>
    <submittedName>
        <fullName evidence="2">Uncharacterized protein</fullName>
    </submittedName>
</protein>
<accession>A0ABP7WAN9</accession>
<evidence type="ECO:0000256" key="1">
    <source>
        <dbReference type="SAM" id="MobiDB-lite"/>
    </source>
</evidence>
<comment type="caution">
    <text evidence="2">The sequence shown here is derived from an EMBL/GenBank/DDBJ whole genome shotgun (WGS) entry which is preliminary data.</text>
</comment>
<proteinExistence type="predicted"/>
<keyword evidence="3" id="KW-1185">Reference proteome</keyword>
<evidence type="ECO:0000313" key="3">
    <source>
        <dbReference type="Proteomes" id="UP001500683"/>
    </source>
</evidence>